<evidence type="ECO:0000313" key="2">
    <source>
        <dbReference type="EMBL" id="RZT89060.1"/>
    </source>
</evidence>
<evidence type="ECO:0000259" key="1">
    <source>
        <dbReference type="Pfam" id="PF01636"/>
    </source>
</evidence>
<dbReference type="Gene3D" id="3.90.1200.10">
    <property type="match status" value="1"/>
</dbReference>
<dbReference type="SUPFAM" id="SSF56112">
    <property type="entry name" value="Protein kinase-like (PK-like)"/>
    <property type="match status" value="1"/>
</dbReference>
<gene>
    <name evidence="2" type="ORF">EV383_6015</name>
</gene>
<dbReference type="Proteomes" id="UP000291591">
    <property type="component" value="Unassembled WGS sequence"/>
</dbReference>
<evidence type="ECO:0000313" key="3">
    <source>
        <dbReference type="Proteomes" id="UP000291591"/>
    </source>
</evidence>
<comment type="caution">
    <text evidence="2">The sequence shown here is derived from an EMBL/GenBank/DDBJ whole genome shotgun (WGS) entry which is preliminary data.</text>
</comment>
<dbReference type="GO" id="GO:0016301">
    <property type="term" value="F:kinase activity"/>
    <property type="evidence" value="ECO:0007669"/>
    <property type="project" value="UniProtKB-KW"/>
</dbReference>
<organism evidence="2 3">
    <name type="scientific">Pseudonocardia sediminis</name>
    <dbReference type="NCBI Taxonomy" id="1397368"/>
    <lineage>
        <taxon>Bacteria</taxon>
        <taxon>Bacillati</taxon>
        <taxon>Actinomycetota</taxon>
        <taxon>Actinomycetes</taxon>
        <taxon>Pseudonocardiales</taxon>
        <taxon>Pseudonocardiaceae</taxon>
        <taxon>Pseudonocardia</taxon>
    </lineage>
</organism>
<dbReference type="Pfam" id="PF01636">
    <property type="entry name" value="APH"/>
    <property type="match status" value="1"/>
</dbReference>
<keyword evidence="2" id="KW-0418">Kinase</keyword>
<protein>
    <submittedName>
        <fullName evidence="2">Ser/Thr protein kinase RdoA (MazF antagonist)</fullName>
    </submittedName>
</protein>
<sequence>MRIARSMARWSDAVKEAQASRWLDGCGVLVCRLASGDQPIEVDGHPVTFWEFIDGRRGRPSDVRQLGDLVGRIHRLLHPAEFVLPRFNPLGRVAARIEDAPIPDVDRRVLTEMLDEIAAQLPRLDFPHAPTVIHGDAHVQNLMVPADGKPILIDLENVAIGHPEWDLAVTATEWQVAGFWTDEQYQEFVEGYGGFDVTSWSGFEVLRRAQAIKMTTWLMQNVNESQEIRDEYELRMRTIRDGEPLRCWTPF</sequence>
<feature type="domain" description="Aminoglycoside phosphotransferase" evidence="1">
    <location>
        <begin position="12"/>
        <end position="198"/>
    </location>
</feature>
<name>A0A4V6MEE4_PSEST</name>
<dbReference type="AlphaFoldDB" id="A0A4V6MEE4"/>
<reference evidence="2 3" key="1">
    <citation type="submission" date="2019-02" db="EMBL/GenBank/DDBJ databases">
        <title>Sequencing the genomes of 1000 actinobacteria strains.</title>
        <authorList>
            <person name="Klenk H.-P."/>
        </authorList>
    </citation>
    <scope>NUCLEOTIDE SEQUENCE [LARGE SCALE GENOMIC DNA]</scope>
    <source>
        <strain evidence="2 3">DSM 45779</strain>
    </source>
</reference>
<accession>A0A4V6MEE4</accession>
<keyword evidence="2" id="KW-0808">Transferase</keyword>
<dbReference type="InterPro" id="IPR002575">
    <property type="entry name" value="Aminoglycoside_PTrfase"/>
</dbReference>
<keyword evidence="3" id="KW-1185">Reference proteome</keyword>
<dbReference type="EMBL" id="SHKL01000001">
    <property type="protein sequence ID" value="RZT89060.1"/>
    <property type="molecule type" value="Genomic_DNA"/>
</dbReference>
<dbReference type="InterPro" id="IPR011009">
    <property type="entry name" value="Kinase-like_dom_sf"/>
</dbReference>
<proteinExistence type="predicted"/>